<dbReference type="InterPro" id="IPR013525">
    <property type="entry name" value="ABC2_TM"/>
</dbReference>
<proteinExistence type="predicted"/>
<gene>
    <name evidence="8" type="ORF">OE104_08000</name>
</gene>
<evidence type="ECO:0000256" key="3">
    <source>
        <dbReference type="ARBA" id="ARBA00022692"/>
    </source>
</evidence>
<dbReference type="Proteomes" id="UP001164718">
    <property type="component" value="Chromosome"/>
</dbReference>
<organism evidence="8 9">
    <name type="scientific">Fervidibacillus albus</name>
    <dbReference type="NCBI Taxonomy" id="2980026"/>
    <lineage>
        <taxon>Bacteria</taxon>
        <taxon>Bacillati</taxon>
        <taxon>Bacillota</taxon>
        <taxon>Bacilli</taxon>
        <taxon>Bacillales</taxon>
        <taxon>Bacillaceae</taxon>
        <taxon>Fervidibacillus</taxon>
    </lineage>
</organism>
<evidence type="ECO:0000256" key="4">
    <source>
        <dbReference type="ARBA" id="ARBA00022989"/>
    </source>
</evidence>
<dbReference type="InterPro" id="IPR051449">
    <property type="entry name" value="ABC-2_transporter_component"/>
</dbReference>
<protein>
    <submittedName>
        <fullName evidence="8">ABC transporter permease</fullName>
    </submittedName>
</protein>
<feature type="transmembrane region" description="Helical" evidence="6">
    <location>
        <begin position="267"/>
        <end position="289"/>
    </location>
</feature>
<dbReference type="PANTHER" id="PTHR30294">
    <property type="entry name" value="MEMBRANE COMPONENT OF ABC TRANSPORTER YHHJ-RELATED"/>
    <property type="match status" value="1"/>
</dbReference>
<comment type="subcellular location">
    <subcellularLocation>
        <location evidence="1">Cell membrane</location>
        <topology evidence="1">Multi-pass membrane protein</topology>
    </subcellularLocation>
</comment>
<evidence type="ECO:0000256" key="1">
    <source>
        <dbReference type="ARBA" id="ARBA00004651"/>
    </source>
</evidence>
<feature type="transmembrane region" description="Helical" evidence="6">
    <location>
        <begin position="391"/>
        <end position="413"/>
    </location>
</feature>
<evidence type="ECO:0000256" key="6">
    <source>
        <dbReference type="SAM" id="Phobius"/>
    </source>
</evidence>
<feature type="transmembrane region" description="Helical" evidence="6">
    <location>
        <begin position="337"/>
        <end position="356"/>
    </location>
</feature>
<dbReference type="EMBL" id="CP106878">
    <property type="protein sequence ID" value="WAA08588.1"/>
    <property type="molecule type" value="Genomic_DNA"/>
</dbReference>
<dbReference type="GO" id="GO:0140359">
    <property type="term" value="F:ABC-type transporter activity"/>
    <property type="evidence" value="ECO:0007669"/>
    <property type="project" value="InterPro"/>
</dbReference>
<keyword evidence="5 6" id="KW-0472">Membrane</keyword>
<evidence type="ECO:0000256" key="5">
    <source>
        <dbReference type="ARBA" id="ARBA00023136"/>
    </source>
</evidence>
<dbReference type="GO" id="GO:0005886">
    <property type="term" value="C:plasma membrane"/>
    <property type="evidence" value="ECO:0007669"/>
    <property type="project" value="UniProtKB-SubCell"/>
</dbReference>
<feature type="transmembrane region" description="Helical" evidence="6">
    <location>
        <begin position="301"/>
        <end position="325"/>
    </location>
</feature>
<evidence type="ECO:0000259" key="7">
    <source>
        <dbReference type="Pfam" id="PF12698"/>
    </source>
</evidence>
<evidence type="ECO:0000313" key="9">
    <source>
        <dbReference type="Proteomes" id="UP001164718"/>
    </source>
</evidence>
<accession>A0A9E8LS74</accession>
<dbReference type="Pfam" id="PF12698">
    <property type="entry name" value="ABC2_membrane_3"/>
    <property type="match status" value="1"/>
</dbReference>
<sequence>MIGEFLKKDLLTLIRNRNELLVLLAMPLVLISILGFALGGFISGGTASIQAKVAVVNYGDEENDLEAFNERVQSLPLSDEKKNTMINGAGNIRPISMLIEGVFENEELKEIIETEQISVDEFEHVKNGDEYTAIIEIPEQFTLNVLSTIFLGEKGEGTELLLYKNEGRQISPEIVEELLEQFQREFSTMTVLGMGGIDPGTVIQSAVGTVDTVSKKKPVNSVSYYTVGMNVMFIMFVASTISSFAYREKRLKVFDRILLTNVSRWAYFAGIIFSTVMIALVQQLLLYGISALVFQVRWEHLSAFFVVNIVLSFAIGGLGAFLTAMNFRLDSENASNVFNSLIVTLFALLGGSFIPIGENSSILNVLGNLTPNGSGMTALLKLLQGYGWQEIYNYLFYLILIGMILLAAAVIVFPKRRASV</sequence>
<feature type="transmembrane region" description="Helical" evidence="6">
    <location>
        <begin position="224"/>
        <end position="246"/>
    </location>
</feature>
<dbReference type="AlphaFoldDB" id="A0A9E8LS74"/>
<reference evidence="8" key="1">
    <citation type="submission" date="2022-09" db="EMBL/GenBank/DDBJ databases">
        <title>Complete Genomes of Fervidibacillus albus and Fervidibacillus halotolerans isolated from tidal flat sediments.</title>
        <authorList>
            <person name="Kwon K.K."/>
            <person name="Yang S.-H."/>
            <person name="Park M.J."/>
            <person name="Oh H.-M."/>
        </authorList>
    </citation>
    <scope>NUCLEOTIDE SEQUENCE</scope>
    <source>
        <strain evidence="8">MEBiC13591</strain>
    </source>
</reference>
<dbReference type="RefSeq" id="WP_275416366.1">
    <property type="nucleotide sequence ID" value="NZ_CP106878.1"/>
</dbReference>
<evidence type="ECO:0000313" key="8">
    <source>
        <dbReference type="EMBL" id="WAA08588.1"/>
    </source>
</evidence>
<keyword evidence="2" id="KW-1003">Cell membrane</keyword>
<dbReference type="KEGG" id="faf:OE104_08000"/>
<keyword evidence="9" id="KW-1185">Reference proteome</keyword>
<name>A0A9E8LS74_9BACI</name>
<keyword evidence="3 6" id="KW-0812">Transmembrane</keyword>
<dbReference type="PANTHER" id="PTHR30294:SF29">
    <property type="entry name" value="MULTIDRUG ABC TRANSPORTER PERMEASE YBHS-RELATED"/>
    <property type="match status" value="1"/>
</dbReference>
<evidence type="ECO:0000256" key="2">
    <source>
        <dbReference type="ARBA" id="ARBA00022475"/>
    </source>
</evidence>
<feature type="domain" description="ABC-2 type transporter transmembrane" evidence="7">
    <location>
        <begin position="22"/>
        <end position="410"/>
    </location>
</feature>
<keyword evidence="4 6" id="KW-1133">Transmembrane helix</keyword>
<feature type="transmembrane region" description="Helical" evidence="6">
    <location>
        <begin position="20"/>
        <end position="42"/>
    </location>
</feature>